<proteinExistence type="predicted"/>
<sequence length="45" mass="5303">MSRVISTGVMGAAALYFMRNRNNIRKSGMWKQLRKSGKKLRKRYL</sequence>
<organism evidence="1 2">
    <name type="scientific">Alkalibacillus filiformis</name>
    <dbReference type="NCBI Taxonomy" id="200990"/>
    <lineage>
        <taxon>Bacteria</taxon>
        <taxon>Bacillati</taxon>
        <taxon>Bacillota</taxon>
        <taxon>Bacilli</taxon>
        <taxon>Bacillales</taxon>
        <taxon>Bacillaceae</taxon>
        <taxon>Alkalibacillus</taxon>
    </lineage>
</organism>
<evidence type="ECO:0000313" key="2">
    <source>
        <dbReference type="Proteomes" id="UP001236723"/>
    </source>
</evidence>
<accession>A0ABU0DRZ9</accession>
<name>A0ABU0DRZ9_9BACI</name>
<protein>
    <recommendedName>
        <fullName evidence="3">DUF3918 domain-containing protein</fullName>
    </recommendedName>
</protein>
<keyword evidence="2" id="KW-1185">Reference proteome</keyword>
<dbReference type="Proteomes" id="UP001236723">
    <property type="component" value="Unassembled WGS sequence"/>
</dbReference>
<evidence type="ECO:0000313" key="1">
    <source>
        <dbReference type="EMBL" id="MDQ0351114.1"/>
    </source>
</evidence>
<dbReference type="EMBL" id="JAUSUP010000001">
    <property type="protein sequence ID" value="MDQ0351114.1"/>
    <property type="molecule type" value="Genomic_DNA"/>
</dbReference>
<gene>
    <name evidence="1" type="ORF">J2R98_000917</name>
</gene>
<comment type="caution">
    <text evidence="1">The sequence shown here is derived from an EMBL/GenBank/DDBJ whole genome shotgun (WGS) entry which is preliminary data.</text>
</comment>
<evidence type="ECO:0008006" key="3">
    <source>
        <dbReference type="Google" id="ProtNLM"/>
    </source>
</evidence>
<dbReference type="RefSeq" id="WP_307066524.1">
    <property type="nucleotide sequence ID" value="NZ_JAUSUP010000001.1"/>
</dbReference>
<reference evidence="1 2" key="1">
    <citation type="submission" date="2023-07" db="EMBL/GenBank/DDBJ databases">
        <title>Genomic Encyclopedia of Type Strains, Phase IV (KMG-IV): sequencing the most valuable type-strain genomes for metagenomic binning, comparative biology and taxonomic classification.</title>
        <authorList>
            <person name="Goeker M."/>
        </authorList>
    </citation>
    <scope>NUCLEOTIDE SEQUENCE [LARGE SCALE GENOMIC DNA]</scope>
    <source>
        <strain evidence="1 2">DSM 15448</strain>
    </source>
</reference>